<feature type="region of interest" description="Disordered" evidence="1">
    <location>
        <begin position="71"/>
        <end position="115"/>
    </location>
</feature>
<dbReference type="AlphaFoldDB" id="A0A1Y2LXP7"/>
<proteinExistence type="predicted"/>
<dbReference type="Proteomes" id="UP000193240">
    <property type="component" value="Unassembled WGS sequence"/>
</dbReference>
<organism evidence="2 3">
    <name type="scientific">Epicoccum nigrum</name>
    <name type="common">Soil fungus</name>
    <name type="synonym">Epicoccum purpurascens</name>
    <dbReference type="NCBI Taxonomy" id="105696"/>
    <lineage>
        <taxon>Eukaryota</taxon>
        <taxon>Fungi</taxon>
        <taxon>Dikarya</taxon>
        <taxon>Ascomycota</taxon>
        <taxon>Pezizomycotina</taxon>
        <taxon>Dothideomycetes</taxon>
        <taxon>Pleosporomycetidae</taxon>
        <taxon>Pleosporales</taxon>
        <taxon>Pleosporineae</taxon>
        <taxon>Didymellaceae</taxon>
        <taxon>Epicoccum</taxon>
    </lineage>
</organism>
<accession>A0A1Y2LXP7</accession>
<name>A0A1Y2LXP7_EPING</name>
<sequence length="115" mass="12536">MGYYLCNDSRVADLPAAGDENPLCRNPMTAHPFVENANPAVLIYERLPHRTPRYMSELETALDQDGYYAIGSGAPNEKKIEKNGEMEKGENVIGIEKDDTEKEGTEKSGGDGDGG</sequence>
<protein>
    <submittedName>
        <fullName evidence="2">Uncharacterized protein</fullName>
    </submittedName>
</protein>
<feature type="compositionally biased region" description="Basic and acidic residues" evidence="1">
    <location>
        <begin position="76"/>
        <end position="115"/>
    </location>
</feature>
<keyword evidence="3" id="KW-1185">Reference proteome</keyword>
<reference evidence="2 3" key="1">
    <citation type="journal article" date="2017" name="Genome Announc.">
        <title>Genome sequence of the saprophytic ascomycete Epicoccum nigrum ICMP 19927 strain isolated from New Zealand.</title>
        <authorList>
            <person name="Fokin M."/>
            <person name="Fleetwood D."/>
            <person name="Weir B.S."/>
            <person name="Villas-Boas S.G."/>
        </authorList>
    </citation>
    <scope>NUCLEOTIDE SEQUENCE [LARGE SCALE GENOMIC DNA]</scope>
    <source>
        <strain evidence="2 3">ICMP 19927</strain>
    </source>
</reference>
<dbReference type="InParanoid" id="A0A1Y2LXP7"/>
<evidence type="ECO:0000256" key="1">
    <source>
        <dbReference type="SAM" id="MobiDB-lite"/>
    </source>
</evidence>
<evidence type="ECO:0000313" key="2">
    <source>
        <dbReference type="EMBL" id="OSS47957.1"/>
    </source>
</evidence>
<evidence type="ECO:0000313" key="3">
    <source>
        <dbReference type="Proteomes" id="UP000193240"/>
    </source>
</evidence>
<dbReference type="EMBL" id="KZ107847">
    <property type="protein sequence ID" value="OSS47957.1"/>
    <property type="molecule type" value="Genomic_DNA"/>
</dbReference>
<gene>
    <name evidence="2" type="ORF">B5807_06598</name>
</gene>